<evidence type="ECO:0000313" key="2">
    <source>
        <dbReference type="Proteomes" id="UP000016761"/>
    </source>
</evidence>
<dbReference type="Proteomes" id="UP000016761">
    <property type="component" value="Unassembled WGS sequence"/>
</dbReference>
<dbReference type="STRING" id="1354303.M917_2329"/>
<dbReference type="EMBL" id="AUSW01000034">
    <property type="protein sequence ID" value="ERL54983.1"/>
    <property type="molecule type" value="Genomic_DNA"/>
</dbReference>
<comment type="caution">
    <text evidence="1">The sequence shown here is derived from an EMBL/GenBank/DDBJ whole genome shotgun (WGS) entry which is preliminary data.</text>
</comment>
<reference evidence="1 2" key="1">
    <citation type="journal article" date="2013" name="Genome Announc.">
        <title>Draft Genome Sequence of Psychrobacter aquaticus Strain CMS 56T, Isolated from a Cyanobacterial Mat Sample Collected from Water Bodies in the McMurdo Dry Valley Region of Antarctica.</title>
        <authorList>
            <person name="Reddy G.S."/>
            <person name="Ara S."/>
            <person name="Singh A."/>
            <person name="Kumar Pinnaka A."/>
            <person name="Shivaji S."/>
        </authorList>
    </citation>
    <scope>NUCLEOTIDE SEQUENCE [LARGE SCALE GENOMIC DNA]</scope>
    <source>
        <strain evidence="1 2">CMS 56</strain>
    </source>
</reference>
<accession>U4T925</accession>
<dbReference type="OrthoDB" id="9791866at2"/>
<gene>
    <name evidence="1" type="ORF">M917_2329</name>
</gene>
<dbReference type="RefSeq" id="WP_021814952.1">
    <property type="nucleotide sequence ID" value="NZ_AUSW01000034.1"/>
</dbReference>
<protein>
    <submittedName>
        <fullName evidence="1">Uncharacterized protein</fullName>
    </submittedName>
</protein>
<dbReference type="AlphaFoldDB" id="U4T925"/>
<evidence type="ECO:0000313" key="1">
    <source>
        <dbReference type="EMBL" id="ERL54983.1"/>
    </source>
</evidence>
<proteinExistence type="predicted"/>
<sequence length="183" mass="20888">MKARELQKYLGTPRAVHAKEGFICIASAYINNLVSLNVDTGHLSYALGGRPKDTELEKICKGLESLTKEQRNYFWNGSDEISKPITLYYADDQGDIKTAITDSLDFPNVTDDGILIYSNTHFESEKELLDYEINNAKLAIKWLNQSVSEKYKALMESRKLLSDHKYKIYKLELSLIEVIENAK</sequence>
<organism evidence="1 2">
    <name type="scientific">Psychrobacter aquaticus CMS 56</name>
    <dbReference type="NCBI Taxonomy" id="1354303"/>
    <lineage>
        <taxon>Bacteria</taxon>
        <taxon>Pseudomonadati</taxon>
        <taxon>Pseudomonadota</taxon>
        <taxon>Gammaproteobacteria</taxon>
        <taxon>Moraxellales</taxon>
        <taxon>Moraxellaceae</taxon>
        <taxon>Psychrobacter</taxon>
    </lineage>
</organism>
<keyword evidence="2" id="KW-1185">Reference proteome</keyword>
<name>U4T925_9GAMM</name>
<dbReference type="PATRIC" id="fig|1354303.4.peg.2295"/>